<feature type="region of interest" description="Disordered" evidence="17">
    <location>
        <begin position="505"/>
        <end position="525"/>
    </location>
</feature>
<keyword evidence="10" id="KW-0862">Zinc</keyword>
<keyword evidence="9" id="KW-0418">Kinase</keyword>
<dbReference type="InterPro" id="IPR017441">
    <property type="entry name" value="Protein_kinase_ATP_BS"/>
</dbReference>
<evidence type="ECO:0000256" key="3">
    <source>
        <dbReference type="ARBA" id="ARBA00022527"/>
    </source>
</evidence>
<evidence type="ECO:0000256" key="4">
    <source>
        <dbReference type="ARBA" id="ARBA00022553"/>
    </source>
</evidence>
<accession>A0A7E4V3F7</accession>
<feature type="region of interest" description="Disordered" evidence="17">
    <location>
        <begin position="962"/>
        <end position="1021"/>
    </location>
</feature>
<dbReference type="PROSITE" id="PS50003">
    <property type="entry name" value="PH_DOMAIN"/>
    <property type="match status" value="1"/>
</dbReference>
<evidence type="ECO:0000256" key="12">
    <source>
        <dbReference type="ARBA" id="ARBA00023054"/>
    </source>
</evidence>
<evidence type="ECO:0000256" key="7">
    <source>
        <dbReference type="ARBA" id="ARBA00022741"/>
    </source>
</evidence>
<feature type="coiled-coil region" evidence="16">
    <location>
        <begin position="618"/>
        <end position="719"/>
    </location>
</feature>
<dbReference type="Gene3D" id="2.30.29.30">
    <property type="entry name" value="Pleckstrin-homology domain (PH domain)/Phosphotyrosine-binding domain (PTB)"/>
    <property type="match status" value="1"/>
</dbReference>
<keyword evidence="6" id="KW-0479">Metal-binding</keyword>
<reference evidence="23" key="2">
    <citation type="submission" date="2020-10" db="UniProtKB">
        <authorList>
            <consortium name="WormBaseParasite"/>
        </authorList>
    </citation>
    <scope>IDENTIFICATION</scope>
</reference>
<dbReference type="EC" id="2.7.11.1" evidence="2"/>
<feature type="binding site" evidence="15">
    <location>
        <position position="111"/>
    </location>
    <ligand>
        <name>ATP</name>
        <dbReference type="ChEBI" id="CHEBI:30616"/>
    </ligand>
</feature>
<dbReference type="PROSITE" id="PS51285">
    <property type="entry name" value="AGC_KINASE_CTER"/>
    <property type="match status" value="1"/>
</dbReference>
<dbReference type="PANTHER" id="PTHR22988:SF66">
    <property type="entry name" value="SERINE_THREONINE-PROTEIN KINASE GENGHIS KHAN"/>
    <property type="match status" value="1"/>
</dbReference>
<dbReference type="GO" id="GO:0008270">
    <property type="term" value="F:zinc ion binding"/>
    <property type="evidence" value="ECO:0007669"/>
    <property type="project" value="UniProtKB-KW"/>
</dbReference>
<dbReference type="InterPro" id="IPR000961">
    <property type="entry name" value="AGC-kinase_C"/>
</dbReference>
<keyword evidence="7 15" id="KW-0547">Nucleotide-binding</keyword>
<evidence type="ECO:0000256" key="8">
    <source>
        <dbReference type="ARBA" id="ARBA00022771"/>
    </source>
</evidence>
<evidence type="ECO:0000256" key="2">
    <source>
        <dbReference type="ARBA" id="ARBA00012513"/>
    </source>
</evidence>
<dbReference type="FunFam" id="1.10.510.10:FF:000014">
    <property type="entry name" value="Non-specific serine/threonine protein kinase"/>
    <property type="match status" value="1"/>
</dbReference>
<dbReference type="SUPFAM" id="SSF50729">
    <property type="entry name" value="PH domain-like"/>
    <property type="match status" value="1"/>
</dbReference>
<feature type="domain" description="AGC-kinase C-terminal" evidence="21">
    <location>
        <begin position="351"/>
        <end position="422"/>
    </location>
</feature>
<comment type="catalytic activity">
    <reaction evidence="13">
        <text>L-threonyl-[protein] + ATP = O-phospho-L-threonyl-[protein] + ADP + H(+)</text>
        <dbReference type="Rhea" id="RHEA:46608"/>
        <dbReference type="Rhea" id="RHEA-COMP:11060"/>
        <dbReference type="Rhea" id="RHEA-COMP:11605"/>
        <dbReference type="ChEBI" id="CHEBI:15378"/>
        <dbReference type="ChEBI" id="CHEBI:30013"/>
        <dbReference type="ChEBI" id="CHEBI:30616"/>
        <dbReference type="ChEBI" id="CHEBI:61977"/>
        <dbReference type="ChEBI" id="CHEBI:456216"/>
        <dbReference type="EC" id="2.7.11.1"/>
    </reaction>
</comment>
<keyword evidence="5" id="KW-0808">Transferase</keyword>
<dbReference type="SMART" id="SM00133">
    <property type="entry name" value="S_TK_X"/>
    <property type="match status" value="1"/>
</dbReference>
<feature type="coiled-coil region" evidence="16">
    <location>
        <begin position="749"/>
        <end position="815"/>
    </location>
</feature>
<dbReference type="Gene3D" id="3.30.200.20">
    <property type="entry name" value="Phosphorylase Kinase, domain 1"/>
    <property type="match status" value="1"/>
</dbReference>
<dbReference type="GO" id="GO:0004674">
    <property type="term" value="F:protein serine/threonine kinase activity"/>
    <property type="evidence" value="ECO:0007669"/>
    <property type="project" value="UniProtKB-KW"/>
</dbReference>
<dbReference type="GO" id="GO:0005737">
    <property type="term" value="C:cytoplasm"/>
    <property type="evidence" value="ECO:0007669"/>
    <property type="project" value="TreeGrafter"/>
</dbReference>
<dbReference type="InterPro" id="IPR057529">
    <property type="entry name" value="MRCK/ROCK_PH"/>
</dbReference>
<dbReference type="Pfam" id="PF00130">
    <property type="entry name" value="C1_1"/>
    <property type="match status" value="1"/>
</dbReference>
<keyword evidence="4" id="KW-0597">Phosphoprotein</keyword>
<sequence>MPPTSRGTGPDRLKQLEHIYVQGVPYDSQVLSLESLLDVLVCLFDECCSSTLRKEKAISEFVDFARPVVDKVKNLRLSRDDFEILNVIGRGAFGEVAVVRMVNTDKIYAMKILNKWEMLRKADTACFKEERDVMVFGDRRWITNLHYAFQDDKNLYLIMDYYIGGDLLTLMAKFEESDGTIPEPTVRFYAAEMVLAIDSVHQLGYVHRDIKPDNVLIDIKGHIKLADFGSCLKRLADGTVFSRTAVGTPDYISPETLQAMEEGRNVHGVECDWWSLGICLYEMLYGATPFYAESLAETYAKIMNHQQMLDFDEEINVSDAAKDLIQRLICPKHVRLGSRGLADFRDHPFFNGIDWEHIRDMDAPYIPEVCSPTDTSNFDIAQEDDLPPRDTRPPSVTAAFTGHHLPFIGYTYTHDNLLSDCNSLADAAQNALNMAATGDVPSALSTEAFERRIQRLDQEKQELTRKLQEALSSSAASAPSSTNNDQTVAQLRDEIQILKTRLEDEAAQRNQQHSARPPDVEELDKKNRDLKEKNKQLILDKQNLQKNVEDLAERLNSEAAEWKKAQKERDTALRDVEEITESLNDERAITTKIEATLAERERTLRITEEKFEVLRAAHDAFRDEVTALKESVDKLQTELAAEKLAKSALETKVQADSERGGQESDTVKNLLAEIDKLQAQHAEVLAGEERKKAELRRRNEELSRNVEQLNQLKLDHEDDKVMLTKQHQEHIESITRLFENRLATFELDNKNLRTSYEEQKDHIAELERQLQAAQQGALHEMEDLIAMFNEEKASHKSLQELADRLNEEIAMLKMQRQSNAGDSPYAASAILPGNSSPATVAMYHTPGSEKTWGSKRIQKQKNYERFDAQQSLEAEIKAKQAALDELRKVRNAQEAAEKRAYELSVELHNKQDENERLKHDNRRLRERANNPAPIELPSGYADTRDRPPTFFLYRDQQLSAARMAQGSPGPQPYPYGYNNHDLDTSTSSRVSNPRYAMSSPYENDAPYSHSTPSASSTLLASERESYRRNPPKVLQTLNNALNGKGHRFTHAELNAPTKCFYCSSILVGLDRQGLICQDCNYVCHVHCVEKVPSECPVPKDQQRPIAGIDPAMGVGTAYEGTVKTPKPTGVRRGWQSTYVVVCDFKLYLYDCTVDKHGNPTWIDPCIRQVLDMRDPDFQVSGVTENDAIHANKMDLPKIFRIVYSQIHAALPNAASNEALANGENSTGKQYSLLMTNTQEEARKWVIALNELKQILARICLPNYSAFKIKEVCDVTALPSLRNAICAAVIDPNKFVLGFADHGLMCVELDREVGSKMTSPPLPYTAFILRNYTE</sequence>
<evidence type="ECO:0000256" key="6">
    <source>
        <dbReference type="ARBA" id="ARBA00022723"/>
    </source>
</evidence>
<dbReference type="Proteomes" id="UP000492821">
    <property type="component" value="Unassembled WGS sequence"/>
</dbReference>
<keyword evidence="3" id="KW-0723">Serine/threonine-protein kinase</keyword>
<comment type="similarity">
    <text evidence="1">Belongs to the protein kinase superfamily. AGC Ser/Thr protein kinase family. DMPK subfamily.</text>
</comment>
<evidence type="ECO:0000256" key="17">
    <source>
        <dbReference type="SAM" id="MobiDB-lite"/>
    </source>
</evidence>
<dbReference type="PROSITE" id="PS50011">
    <property type="entry name" value="PROTEIN_KINASE_DOM"/>
    <property type="match status" value="1"/>
</dbReference>
<dbReference type="SMART" id="SM00109">
    <property type="entry name" value="C1"/>
    <property type="match status" value="1"/>
</dbReference>
<dbReference type="InterPro" id="IPR008271">
    <property type="entry name" value="Ser/Thr_kinase_AS"/>
</dbReference>
<dbReference type="InterPro" id="IPR001849">
    <property type="entry name" value="PH_domain"/>
</dbReference>
<feature type="domain" description="Phorbol-ester/DAG-type" evidence="20">
    <location>
        <begin position="1045"/>
        <end position="1095"/>
    </location>
</feature>
<dbReference type="InterPro" id="IPR017892">
    <property type="entry name" value="Pkinase_C"/>
</dbReference>
<dbReference type="PROSITE" id="PS50081">
    <property type="entry name" value="ZF_DAG_PE_2"/>
    <property type="match status" value="1"/>
</dbReference>
<evidence type="ECO:0000256" key="5">
    <source>
        <dbReference type="ARBA" id="ARBA00022679"/>
    </source>
</evidence>
<dbReference type="WBParaSite" id="Pan_g16065.t1">
    <property type="protein sequence ID" value="Pan_g16065.t1"/>
    <property type="gene ID" value="Pan_g16065"/>
</dbReference>
<keyword evidence="12 16" id="KW-0175">Coiled coil</keyword>
<evidence type="ECO:0000256" key="10">
    <source>
        <dbReference type="ARBA" id="ARBA00022833"/>
    </source>
</evidence>
<dbReference type="InterPro" id="IPR011009">
    <property type="entry name" value="Kinase-like_dom_sf"/>
</dbReference>
<name>A0A7E4V3F7_PANRE</name>
<feature type="compositionally biased region" description="Basic and acidic residues" evidence="17">
    <location>
        <begin position="905"/>
        <end position="918"/>
    </location>
</feature>
<proteinExistence type="inferred from homology"/>
<dbReference type="InterPro" id="IPR050839">
    <property type="entry name" value="Rho-assoc_Ser/Thr_Kinase"/>
</dbReference>
<feature type="region of interest" description="Disordered" evidence="17">
    <location>
        <begin position="905"/>
        <end position="947"/>
    </location>
</feature>
<dbReference type="InterPro" id="IPR011993">
    <property type="entry name" value="PH-like_dom_sf"/>
</dbReference>
<feature type="compositionally biased region" description="Basic and acidic residues" evidence="17">
    <location>
        <begin position="516"/>
        <end position="525"/>
    </location>
</feature>
<evidence type="ECO:0000256" key="9">
    <source>
        <dbReference type="ARBA" id="ARBA00022777"/>
    </source>
</evidence>
<dbReference type="InterPro" id="IPR046349">
    <property type="entry name" value="C1-like_sf"/>
</dbReference>
<keyword evidence="22" id="KW-1185">Reference proteome</keyword>
<dbReference type="GO" id="GO:0005856">
    <property type="term" value="C:cytoskeleton"/>
    <property type="evidence" value="ECO:0007669"/>
    <property type="project" value="TreeGrafter"/>
</dbReference>
<evidence type="ECO:0000256" key="15">
    <source>
        <dbReference type="PROSITE-ProRule" id="PRU10141"/>
    </source>
</evidence>
<feature type="region of interest" description="Disordered" evidence="17">
    <location>
        <begin position="468"/>
        <end position="488"/>
    </location>
</feature>
<dbReference type="PROSITE" id="PS00108">
    <property type="entry name" value="PROTEIN_KINASE_ST"/>
    <property type="match status" value="1"/>
</dbReference>
<dbReference type="Pfam" id="PF00069">
    <property type="entry name" value="Pkinase"/>
    <property type="match status" value="1"/>
</dbReference>
<evidence type="ECO:0000256" key="1">
    <source>
        <dbReference type="ARBA" id="ARBA00005719"/>
    </source>
</evidence>
<feature type="domain" description="PH" evidence="18">
    <location>
        <begin position="1115"/>
        <end position="1253"/>
    </location>
</feature>
<keyword evidence="11 15" id="KW-0067">ATP-binding</keyword>
<dbReference type="Gene3D" id="3.30.60.20">
    <property type="match status" value="1"/>
</dbReference>
<evidence type="ECO:0000259" key="19">
    <source>
        <dbReference type="PROSITE" id="PS50011"/>
    </source>
</evidence>
<feature type="domain" description="Protein kinase" evidence="19">
    <location>
        <begin position="82"/>
        <end position="350"/>
    </location>
</feature>
<evidence type="ECO:0000313" key="22">
    <source>
        <dbReference type="Proteomes" id="UP000492821"/>
    </source>
</evidence>
<dbReference type="GO" id="GO:0005524">
    <property type="term" value="F:ATP binding"/>
    <property type="evidence" value="ECO:0007669"/>
    <property type="project" value="UniProtKB-UniRule"/>
</dbReference>
<dbReference type="SMART" id="SM00233">
    <property type="entry name" value="PH"/>
    <property type="match status" value="1"/>
</dbReference>
<dbReference type="FunFam" id="3.30.200.20:FF:001055">
    <property type="entry name" value="Serine/threonine-protein kinase MRCK beta"/>
    <property type="match status" value="1"/>
</dbReference>
<dbReference type="CDD" id="cd05597">
    <property type="entry name" value="STKc_DMPK_like"/>
    <property type="match status" value="1"/>
</dbReference>
<evidence type="ECO:0000259" key="18">
    <source>
        <dbReference type="PROSITE" id="PS50003"/>
    </source>
</evidence>
<feature type="compositionally biased region" description="Low complexity" evidence="17">
    <location>
        <begin position="470"/>
        <end position="481"/>
    </location>
</feature>
<dbReference type="Pfam" id="PF25346">
    <property type="entry name" value="PH_MRCK"/>
    <property type="match status" value="1"/>
</dbReference>
<dbReference type="Pfam" id="PF00433">
    <property type="entry name" value="Pkinase_C"/>
    <property type="match status" value="1"/>
</dbReference>
<evidence type="ECO:0000259" key="21">
    <source>
        <dbReference type="PROSITE" id="PS51285"/>
    </source>
</evidence>
<dbReference type="Gene3D" id="1.10.510.10">
    <property type="entry name" value="Transferase(Phosphotransferase) domain 1"/>
    <property type="match status" value="1"/>
</dbReference>
<keyword evidence="8" id="KW-0863">Zinc-finger</keyword>
<evidence type="ECO:0000256" key="11">
    <source>
        <dbReference type="ARBA" id="ARBA00022840"/>
    </source>
</evidence>
<dbReference type="GO" id="GO:0031032">
    <property type="term" value="P:actomyosin structure organization"/>
    <property type="evidence" value="ECO:0007669"/>
    <property type="project" value="TreeGrafter"/>
</dbReference>
<dbReference type="InterPro" id="IPR000719">
    <property type="entry name" value="Prot_kinase_dom"/>
</dbReference>
<dbReference type="SMART" id="SM00220">
    <property type="entry name" value="S_TKc"/>
    <property type="match status" value="1"/>
</dbReference>
<dbReference type="PROSITE" id="PS00479">
    <property type="entry name" value="ZF_DAG_PE_1"/>
    <property type="match status" value="1"/>
</dbReference>
<evidence type="ECO:0000256" key="16">
    <source>
        <dbReference type="SAM" id="Coils"/>
    </source>
</evidence>
<feature type="compositionally biased region" description="Low complexity" evidence="17">
    <location>
        <begin position="1008"/>
        <end position="1020"/>
    </location>
</feature>
<evidence type="ECO:0000256" key="13">
    <source>
        <dbReference type="ARBA" id="ARBA00047899"/>
    </source>
</evidence>
<organism evidence="22 23">
    <name type="scientific">Panagrellus redivivus</name>
    <name type="common">Microworm</name>
    <dbReference type="NCBI Taxonomy" id="6233"/>
    <lineage>
        <taxon>Eukaryota</taxon>
        <taxon>Metazoa</taxon>
        <taxon>Ecdysozoa</taxon>
        <taxon>Nematoda</taxon>
        <taxon>Chromadorea</taxon>
        <taxon>Rhabditida</taxon>
        <taxon>Tylenchina</taxon>
        <taxon>Panagrolaimomorpha</taxon>
        <taxon>Panagrolaimoidea</taxon>
        <taxon>Panagrolaimidae</taxon>
        <taxon>Panagrellus</taxon>
    </lineage>
</organism>
<dbReference type="PANTHER" id="PTHR22988">
    <property type="entry name" value="MYOTONIC DYSTROPHY S/T KINASE-RELATED"/>
    <property type="match status" value="1"/>
</dbReference>
<evidence type="ECO:0000313" key="23">
    <source>
        <dbReference type="WBParaSite" id="Pan_g16065.t1"/>
    </source>
</evidence>
<evidence type="ECO:0000256" key="14">
    <source>
        <dbReference type="ARBA" id="ARBA00048679"/>
    </source>
</evidence>
<dbReference type="SUPFAM" id="SSF57889">
    <property type="entry name" value="Cysteine-rich domain"/>
    <property type="match status" value="1"/>
</dbReference>
<reference evidence="22" key="1">
    <citation type="journal article" date="2013" name="Genetics">
        <title>The draft genome and transcriptome of Panagrellus redivivus are shaped by the harsh demands of a free-living lifestyle.</title>
        <authorList>
            <person name="Srinivasan J."/>
            <person name="Dillman A.R."/>
            <person name="Macchietto M.G."/>
            <person name="Heikkinen L."/>
            <person name="Lakso M."/>
            <person name="Fracchia K.M."/>
            <person name="Antoshechkin I."/>
            <person name="Mortazavi A."/>
            <person name="Wong G."/>
            <person name="Sternberg P.W."/>
        </authorList>
    </citation>
    <scope>NUCLEOTIDE SEQUENCE [LARGE SCALE GENOMIC DNA]</scope>
    <source>
        <strain evidence="22">MT8872</strain>
    </source>
</reference>
<dbReference type="InterPro" id="IPR002219">
    <property type="entry name" value="PKC_DAG/PE"/>
</dbReference>
<evidence type="ECO:0000259" key="20">
    <source>
        <dbReference type="PROSITE" id="PS50081"/>
    </source>
</evidence>
<dbReference type="CDD" id="cd20809">
    <property type="entry name" value="C1_MRCK"/>
    <property type="match status" value="1"/>
</dbReference>
<comment type="catalytic activity">
    <reaction evidence="14">
        <text>L-seryl-[protein] + ATP = O-phospho-L-seryl-[protein] + ADP + H(+)</text>
        <dbReference type="Rhea" id="RHEA:17989"/>
        <dbReference type="Rhea" id="RHEA-COMP:9863"/>
        <dbReference type="Rhea" id="RHEA-COMP:11604"/>
        <dbReference type="ChEBI" id="CHEBI:15378"/>
        <dbReference type="ChEBI" id="CHEBI:29999"/>
        <dbReference type="ChEBI" id="CHEBI:30616"/>
        <dbReference type="ChEBI" id="CHEBI:83421"/>
        <dbReference type="ChEBI" id="CHEBI:456216"/>
        <dbReference type="EC" id="2.7.11.1"/>
    </reaction>
</comment>
<dbReference type="PROSITE" id="PS00107">
    <property type="entry name" value="PROTEIN_KINASE_ATP"/>
    <property type="match status" value="1"/>
</dbReference>
<dbReference type="SUPFAM" id="SSF56112">
    <property type="entry name" value="Protein kinase-like (PK-like)"/>
    <property type="match status" value="1"/>
</dbReference>
<protein>
    <recommendedName>
        <fullName evidence="2">non-specific serine/threonine protein kinase</fullName>
        <ecNumber evidence="2">2.7.11.1</ecNumber>
    </recommendedName>
</protein>